<evidence type="ECO:0000256" key="1">
    <source>
        <dbReference type="SAM" id="Coils"/>
    </source>
</evidence>
<proteinExistence type="predicted"/>
<sequence length="91" mass="10957">MVQVMVGVVSSLMRRKMKQEELQRRLKQENMDLRKINLTQTRMMMVLEKLVVIYLRLLFSHKPPHLHRLQRLAFLQCLPQLQLLSCFLVQL</sequence>
<accession>A0A835ULN0</accession>
<evidence type="ECO:0000313" key="2">
    <source>
        <dbReference type="EMBL" id="KAG0463931.1"/>
    </source>
</evidence>
<dbReference type="OrthoDB" id="44015at2759"/>
<dbReference type="Proteomes" id="UP000636800">
    <property type="component" value="Chromosome 10"/>
</dbReference>
<keyword evidence="3" id="KW-1185">Reference proteome</keyword>
<dbReference type="EMBL" id="JADCNL010000010">
    <property type="protein sequence ID" value="KAG0463931.1"/>
    <property type="molecule type" value="Genomic_DNA"/>
</dbReference>
<evidence type="ECO:0000313" key="3">
    <source>
        <dbReference type="Proteomes" id="UP000636800"/>
    </source>
</evidence>
<gene>
    <name evidence="2" type="ORF">HPP92_020000</name>
</gene>
<protein>
    <submittedName>
        <fullName evidence="2">Uncharacterized protein</fullName>
    </submittedName>
</protein>
<dbReference type="AlphaFoldDB" id="A0A835ULN0"/>
<organism evidence="2 3">
    <name type="scientific">Vanilla planifolia</name>
    <name type="common">Vanilla</name>
    <dbReference type="NCBI Taxonomy" id="51239"/>
    <lineage>
        <taxon>Eukaryota</taxon>
        <taxon>Viridiplantae</taxon>
        <taxon>Streptophyta</taxon>
        <taxon>Embryophyta</taxon>
        <taxon>Tracheophyta</taxon>
        <taxon>Spermatophyta</taxon>
        <taxon>Magnoliopsida</taxon>
        <taxon>Liliopsida</taxon>
        <taxon>Asparagales</taxon>
        <taxon>Orchidaceae</taxon>
        <taxon>Vanilloideae</taxon>
        <taxon>Vanilleae</taxon>
        <taxon>Vanilla</taxon>
    </lineage>
</organism>
<name>A0A835ULN0_VANPL</name>
<comment type="caution">
    <text evidence="2">The sequence shown here is derived from an EMBL/GenBank/DDBJ whole genome shotgun (WGS) entry which is preliminary data.</text>
</comment>
<keyword evidence="1" id="KW-0175">Coiled coil</keyword>
<feature type="coiled-coil region" evidence="1">
    <location>
        <begin position="9"/>
        <end position="39"/>
    </location>
</feature>
<reference evidence="2 3" key="1">
    <citation type="journal article" date="2020" name="Nat. Food">
        <title>A phased Vanilla planifolia genome enables genetic improvement of flavour and production.</title>
        <authorList>
            <person name="Hasing T."/>
            <person name="Tang H."/>
            <person name="Brym M."/>
            <person name="Khazi F."/>
            <person name="Huang T."/>
            <person name="Chambers A.H."/>
        </authorList>
    </citation>
    <scope>NUCLEOTIDE SEQUENCE [LARGE SCALE GENOMIC DNA]</scope>
    <source>
        <tissue evidence="2">Leaf</tissue>
    </source>
</reference>